<organism evidence="6 7">
    <name type="scientific">Hymenobacter negativus</name>
    <dbReference type="NCBI Taxonomy" id="2795026"/>
    <lineage>
        <taxon>Bacteria</taxon>
        <taxon>Pseudomonadati</taxon>
        <taxon>Bacteroidota</taxon>
        <taxon>Cytophagia</taxon>
        <taxon>Cytophagales</taxon>
        <taxon>Hymenobacteraceae</taxon>
        <taxon>Hymenobacter</taxon>
    </lineage>
</organism>
<keyword evidence="1" id="KW-0175">Coiled coil</keyword>
<name>A0ABS0Q7C9_9BACT</name>
<reference evidence="6 7" key="1">
    <citation type="submission" date="2020-12" db="EMBL/GenBank/DDBJ databases">
        <title>Hymenobacter sp.</title>
        <authorList>
            <person name="Kim M.K."/>
        </authorList>
    </citation>
    <scope>NUCLEOTIDE SEQUENCE [LARGE SCALE GENOMIC DNA]</scope>
    <source>
        <strain evidence="6 7">BT442</strain>
    </source>
</reference>
<keyword evidence="2" id="KW-0812">Transmembrane</keyword>
<keyword evidence="2" id="KW-1133">Transmembrane helix</keyword>
<feature type="transmembrane region" description="Helical" evidence="2">
    <location>
        <begin position="209"/>
        <end position="229"/>
    </location>
</feature>
<comment type="caution">
    <text evidence="6">The sequence shown here is derived from an EMBL/GenBank/DDBJ whole genome shotgun (WGS) entry which is preliminary data.</text>
</comment>
<dbReference type="EMBL" id="JAEDAE010000003">
    <property type="protein sequence ID" value="MBH8558497.1"/>
    <property type="molecule type" value="Genomic_DNA"/>
</dbReference>
<feature type="transmembrane region" description="Helical" evidence="2">
    <location>
        <begin position="353"/>
        <end position="374"/>
    </location>
</feature>
<dbReference type="InterPro" id="IPR011623">
    <property type="entry name" value="7TMR_DISM_rcpt_extracell_dom1"/>
</dbReference>
<accession>A0ABS0Q7C9</accession>
<feature type="domain" description="7TM-DISM receptor extracellular" evidence="4">
    <location>
        <begin position="181"/>
        <end position="400"/>
    </location>
</feature>
<dbReference type="Pfam" id="PF07696">
    <property type="entry name" value="7TMR-DISMED2"/>
    <property type="match status" value="1"/>
</dbReference>
<proteinExistence type="predicted"/>
<dbReference type="RefSeq" id="WP_198075457.1">
    <property type="nucleotide sequence ID" value="NZ_JAEDAE010000003.1"/>
</dbReference>
<evidence type="ECO:0000259" key="5">
    <source>
        <dbReference type="Pfam" id="PF07696"/>
    </source>
</evidence>
<protein>
    <recommendedName>
        <fullName evidence="8">7TM-DISM receptor extracellular domain-containing protein</fullName>
    </recommendedName>
</protein>
<evidence type="ECO:0000259" key="4">
    <source>
        <dbReference type="Pfam" id="PF07695"/>
    </source>
</evidence>
<dbReference type="SUPFAM" id="SSF46894">
    <property type="entry name" value="C-terminal effector domain of the bipartite response regulators"/>
    <property type="match status" value="1"/>
</dbReference>
<feature type="transmembrane region" description="Helical" evidence="2">
    <location>
        <begin position="324"/>
        <end position="341"/>
    </location>
</feature>
<keyword evidence="2" id="KW-0472">Membrane</keyword>
<evidence type="ECO:0000313" key="6">
    <source>
        <dbReference type="EMBL" id="MBH8558497.1"/>
    </source>
</evidence>
<feature type="transmembrane region" description="Helical" evidence="2">
    <location>
        <begin position="177"/>
        <end position="197"/>
    </location>
</feature>
<dbReference type="Proteomes" id="UP000625631">
    <property type="component" value="Unassembled WGS sequence"/>
</dbReference>
<dbReference type="InterPro" id="IPR011622">
    <property type="entry name" value="7TMR_DISM_rcpt_extracell_dom2"/>
</dbReference>
<dbReference type="Pfam" id="PF07695">
    <property type="entry name" value="7TMR-DISM_7TM"/>
    <property type="match status" value="1"/>
</dbReference>
<feature type="domain" description="7TM-DISM receptor extracellular" evidence="5">
    <location>
        <begin position="69"/>
        <end position="153"/>
    </location>
</feature>
<dbReference type="InterPro" id="IPR016032">
    <property type="entry name" value="Sig_transdc_resp-reg_C-effctor"/>
</dbReference>
<evidence type="ECO:0000256" key="1">
    <source>
        <dbReference type="SAM" id="Coils"/>
    </source>
</evidence>
<feature type="chain" id="PRO_5046070753" description="7TM-DISM receptor extracellular domain-containing protein" evidence="3">
    <location>
        <begin position="22"/>
        <end position="626"/>
    </location>
</feature>
<feature type="signal peptide" evidence="3">
    <location>
        <begin position="1"/>
        <end position="21"/>
    </location>
</feature>
<keyword evidence="3" id="KW-0732">Signal</keyword>
<evidence type="ECO:0000256" key="3">
    <source>
        <dbReference type="SAM" id="SignalP"/>
    </source>
</evidence>
<keyword evidence="7" id="KW-1185">Reference proteome</keyword>
<evidence type="ECO:0000256" key="2">
    <source>
        <dbReference type="SAM" id="Phobius"/>
    </source>
</evidence>
<feature type="transmembrane region" description="Helical" evidence="2">
    <location>
        <begin position="249"/>
        <end position="269"/>
    </location>
</feature>
<feature type="coiled-coil region" evidence="1">
    <location>
        <begin position="440"/>
        <end position="520"/>
    </location>
</feature>
<gene>
    <name evidence="6" type="ORF">I7X13_10595</name>
</gene>
<evidence type="ECO:0000313" key="7">
    <source>
        <dbReference type="Proteomes" id="UP000625631"/>
    </source>
</evidence>
<evidence type="ECO:0008006" key="8">
    <source>
        <dbReference type="Google" id="ProtNLM"/>
    </source>
</evidence>
<feature type="transmembrane region" description="Helical" evidence="2">
    <location>
        <begin position="290"/>
        <end position="312"/>
    </location>
</feature>
<sequence>MPLRLCLFILCLLAIGLRGGAQPLTNQHGAPGIDVVQVGVLPDRGYSWERIRTDSTLVFAPADSLHPAQARRYWLKLALTNNSRYAEAVQLTVLPNLDNTLFYFDSDARAWRTRRAGVAAPTDSQRVKGRLLLRLPGRTTTPVYVRVALSPRATLPAAIRLRLQLEKEAVVQQVDRFYSTAWAVSLTALLLLLLTNLPTYVRFRDRSTLFYLSTQVGAALYVTAFRGYFKVLWPSPVFSQLALSDGRSYAYTLNNVAMHLSVVLMLNGFGQMTRTYLLLPARLPRFDAALRYALWGYLGFTVMVGLVNLNGFYLNQYSLPYDNLLVLGVVGLLLAIGVVAYRRRLPLARPFLVANVLPMCFLGFIAAYHVVIGFDNNGNMLLPDLAILSHALCFSVALSIRSHSLQQTLLAKEHEAANLALDIRQQELRHREIVLKNSHIQTALLQMQRQQQARDEHAQQLSADIQQHESTNQELQQQLEANQRELASTSLYVQQKNALLAELKQQIQELNAQSPKQRKELAGIKSILQTSLYLDEDWGKFKVHFEQVHPRFFEELQAKYPALTSNEQRLYCYFHINLATKEIAALLNIDPASVRRAKTRLFKKIGAADVAAGRTLPAEAGPLAGE</sequence>